<feature type="non-terminal residue" evidence="1">
    <location>
        <position position="1"/>
    </location>
</feature>
<name>A0A955L4V9_9BACT</name>
<reference evidence="1" key="1">
    <citation type="submission" date="2020-04" db="EMBL/GenBank/DDBJ databases">
        <authorList>
            <person name="Zhang T."/>
        </authorList>
    </citation>
    <scope>NUCLEOTIDE SEQUENCE</scope>
    <source>
        <strain evidence="1">HKST-UBA10</strain>
    </source>
</reference>
<organism evidence="1 2">
    <name type="scientific">Candidatus Dojkabacteria bacterium</name>
    <dbReference type="NCBI Taxonomy" id="2099670"/>
    <lineage>
        <taxon>Bacteria</taxon>
        <taxon>Candidatus Dojkabacteria</taxon>
    </lineage>
</organism>
<comment type="caution">
    <text evidence="1">The sequence shown here is derived from an EMBL/GenBank/DDBJ whole genome shotgun (WGS) entry which is preliminary data.</text>
</comment>
<dbReference type="Proteomes" id="UP000782843">
    <property type="component" value="Unassembled WGS sequence"/>
</dbReference>
<evidence type="ECO:0000313" key="2">
    <source>
        <dbReference type="Proteomes" id="UP000782843"/>
    </source>
</evidence>
<reference evidence="1" key="2">
    <citation type="journal article" date="2021" name="Microbiome">
        <title>Successional dynamics and alternative stable states in a saline activated sludge microbial community over 9 years.</title>
        <authorList>
            <person name="Wang Y."/>
            <person name="Ye J."/>
            <person name="Ju F."/>
            <person name="Liu L."/>
            <person name="Boyd J.A."/>
            <person name="Deng Y."/>
            <person name="Parks D.H."/>
            <person name="Jiang X."/>
            <person name="Yin X."/>
            <person name="Woodcroft B.J."/>
            <person name="Tyson G.W."/>
            <person name="Hugenholtz P."/>
            <person name="Polz M.F."/>
            <person name="Zhang T."/>
        </authorList>
    </citation>
    <scope>NUCLEOTIDE SEQUENCE</scope>
    <source>
        <strain evidence="1">HKST-UBA10</strain>
    </source>
</reference>
<protein>
    <submittedName>
        <fullName evidence="1">Uncharacterized protein</fullName>
    </submittedName>
</protein>
<evidence type="ECO:0000313" key="1">
    <source>
        <dbReference type="EMBL" id="MCA9382698.1"/>
    </source>
</evidence>
<dbReference type="AlphaFoldDB" id="A0A955L4V9"/>
<proteinExistence type="predicted"/>
<dbReference type="EMBL" id="JAGQLG010000213">
    <property type="protein sequence ID" value="MCA9382698.1"/>
    <property type="molecule type" value="Genomic_DNA"/>
</dbReference>
<sequence length="113" mass="12687">GLGVVIENNNIDQSTKDKLNSSLLKAYPELDLNSEDLPPHMLYYFPCEENGWRIVYTTEGSGIDQILAAECFEINRDSSVARLGSYQAKGYDSYIVTDVSQLDESTCKIRDLN</sequence>
<gene>
    <name evidence="1" type="ORF">KC660_04825</name>
</gene>
<accession>A0A955L4V9</accession>